<dbReference type="InterPro" id="IPR036271">
    <property type="entry name" value="Tet_transcr_reg_TetR-rel_C_sf"/>
</dbReference>
<organism evidence="4 5">
    <name type="scientific">Gordonia liuliyuniae</name>
    <dbReference type="NCBI Taxonomy" id="2911517"/>
    <lineage>
        <taxon>Bacteria</taxon>
        <taxon>Bacillati</taxon>
        <taxon>Actinomycetota</taxon>
        <taxon>Actinomycetes</taxon>
        <taxon>Mycobacteriales</taxon>
        <taxon>Gordoniaceae</taxon>
        <taxon>Gordonia</taxon>
    </lineage>
</organism>
<evidence type="ECO:0000313" key="4">
    <source>
        <dbReference type="EMBL" id="MCF8587124.1"/>
    </source>
</evidence>
<evidence type="ECO:0000313" key="5">
    <source>
        <dbReference type="Proteomes" id="UP001200110"/>
    </source>
</evidence>
<dbReference type="Proteomes" id="UP001200110">
    <property type="component" value="Unassembled WGS sequence"/>
</dbReference>
<dbReference type="SUPFAM" id="SSF46689">
    <property type="entry name" value="Homeodomain-like"/>
    <property type="match status" value="1"/>
</dbReference>
<dbReference type="RefSeq" id="WP_236996350.1">
    <property type="nucleotide sequence ID" value="NZ_JAKKOR010000001.1"/>
</dbReference>
<dbReference type="SUPFAM" id="SSF48498">
    <property type="entry name" value="Tetracyclin repressor-like, C-terminal domain"/>
    <property type="match status" value="1"/>
</dbReference>
<name>A0ABS9INJ7_9ACTN</name>
<feature type="DNA-binding region" description="H-T-H motif" evidence="2">
    <location>
        <begin position="40"/>
        <end position="59"/>
    </location>
</feature>
<accession>A0ABS9INJ7</accession>
<dbReference type="Gene3D" id="1.10.10.60">
    <property type="entry name" value="Homeodomain-like"/>
    <property type="match status" value="1"/>
</dbReference>
<dbReference type="InterPro" id="IPR050109">
    <property type="entry name" value="HTH-type_TetR-like_transc_reg"/>
</dbReference>
<evidence type="ECO:0000256" key="1">
    <source>
        <dbReference type="ARBA" id="ARBA00023125"/>
    </source>
</evidence>
<evidence type="ECO:0000259" key="3">
    <source>
        <dbReference type="PROSITE" id="PS50977"/>
    </source>
</evidence>
<comment type="caution">
    <text evidence="4">The sequence shown here is derived from an EMBL/GenBank/DDBJ whole genome shotgun (WGS) entry which is preliminary data.</text>
</comment>
<feature type="domain" description="HTH tetR-type" evidence="3">
    <location>
        <begin position="17"/>
        <end position="77"/>
    </location>
</feature>
<dbReference type="PANTHER" id="PTHR30055:SF226">
    <property type="entry name" value="HTH-TYPE TRANSCRIPTIONAL REGULATOR PKSA"/>
    <property type="match status" value="1"/>
</dbReference>
<evidence type="ECO:0000256" key="2">
    <source>
        <dbReference type="PROSITE-ProRule" id="PRU00335"/>
    </source>
</evidence>
<proteinExistence type="predicted"/>
<dbReference type="InterPro" id="IPR001647">
    <property type="entry name" value="HTH_TetR"/>
</dbReference>
<dbReference type="EMBL" id="JAKKOR010000001">
    <property type="protein sequence ID" value="MCF8587124.1"/>
    <property type="molecule type" value="Genomic_DNA"/>
</dbReference>
<dbReference type="InterPro" id="IPR009057">
    <property type="entry name" value="Homeodomain-like_sf"/>
</dbReference>
<keyword evidence="5" id="KW-1185">Reference proteome</keyword>
<dbReference type="PROSITE" id="PS50977">
    <property type="entry name" value="HTH_TETR_2"/>
    <property type="match status" value="1"/>
</dbReference>
<dbReference type="Pfam" id="PF00440">
    <property type="entry name" value="TetR_N"/>
    <property type="match status" value="1"/>
</dbReference>
<sequence length="208" mass="22965">MTETRSYRGRSIDERRTERRERFLDAALTLFGTTGYAATAVPAVCKAAGLSSRQFYELFSDREDLLRALYDRVQDESTAAVSEALDAALSTSGITVEEVLDAGIRAFVEYYASSTERTRVSFVEVVGVSPRFEDHRHARRGEWTTLLDSVTTLGHERGLALSASPPLVWSGYIGAVNALIVERSVNPDVTVDELMDAMRRLLRPGAIG</sequence>
<dbReference type="Gene3D" id="1.10.357.10">
    <property type="entry name" value="Tetracycline Repressor, domain 2"/>
    <property type="match status" value="1"/>
</dbReference>
<dbReference type="PRINTS" id="PR00455">
    <property type="entry name" value="HTHTETR"/>
</dbReference>
<dbReference type="PANTHER" id="PTHR30055">
    <property type="entry name" value="HTH-TYPE TRANSCRIPTIONAL REGULATOR RUTR"/>
    <property type="match status" value="1"/>
</dbReference>
<gene>
    <name evidence="4" type="ORF">L5G33_01415</name>
</gene>
<reference evidence="4 5" key="1">
    <citation type="submission" date="2022-01" db="EMBL/GenBank/DDBJ databases">
        <authorList>
            <person name="Huang Y."/>
        </authorList>
    </citation>
    <scope>NUCLEOTIDE SEQUENCE [LARGE SCALE GENOMIC DNA]</scope>
    <source>
        <strain evidence="4 5">HY366</strain>
    </source>
</reference>
<keyword evidence="1 2" id="KW-0238">DNA-binding</keyword>
<protein>
    <submittedName>
        <fullName evidence="4">TetR/AcrR family transcriptional regulator</fullName>
    </submittedName>
</protein>